<dbReference type="GO" id="GO:0005634">
    <property type="term" value="C:nucleus"/>
    <property type="evidence" value="ECO:0007669"/>
    <property type="project" value="UniProtKB-SubCell"/>
</dbReference>
<organism evidence="5 6">
    <name type="scientific">Smittium simulii</name>
    <dbReference type="NCBI Taxonomy" id="133385"/>
    <lineage>
        <taxon>Eukaryota</taxon>
        <taxon>Fungi</taxon>
        <taxon>Fungi incertae sedis</taxon>
        <taxon>Zoopagomycota</taxon>
        <taxon>Kickxellomycotina</taxon>
        <taxon>Harpellomycetes</taxon>
        <taxon>Harpellales</taxon>
        <taxon>Legeriomycetaceae</taxon>
        <taxon>Smittium</taxon>
    </lineage>
</organism>
<dbReference type="OrthoDB" id="16041at2759"/>
<dbReference type="AlphaFoldDB" id="A0A2T9YLZ8"/>
<evidence type="ECO:0000259" key="4">
    <source>
        <dbReference type="PROSITE" id="PS51037"/>
    </source>
</evidence>
<dbReference type="PROSITE" id="PS51037">
    <property type="entry name" value="YEATS"/>
    <property type="match status" value="1"/>
</dbReference>
<evidence type="ECO:0000256" key="2">
    <source>
        <dbReference type="PROSITE-ProRule" id="PRU00376"/>
    </source>
</evidence>
<feature type="domain" description="YEATS" evidence="4">
    <location>
        <begin position="1"/>
        <end position="44"/>
    </location>
</feature>
<reference evidence="5 6" key="1">
    <citation type="journal article" date="2018" name="MBio">
        <title>Comparative Genomics Reveals the Core Gene Toolbox for the Fungus-Insect Symbiosis.</title>
        <authorList>
            <person name="Wang Y."/>
            <person name="Stata M."/>
            <person name="Wang W."/>
            <person name="Stajich J.E."/>
            <person name="White M.M."/>
            <person name="Moncalvo J.M."/>
        </authorList>
    </citation>
    <scope>NUCLEOTIDE SEQUENCE [LARGE SCALE GENOMIC DNA]</scope>
    <source>
        <strain evidence="5 6">SWE-8-4</strain>
    </source>
</reference>
<evidence type="ECO:0000256" key="3">
    <source>
        <dbReference type="SAM" id="Coils"/>
    </source>
</evidence>
<dbReference type="InterPro" id="IPR038704">
    <property type="entry name" value="YEAST_sf"/>
</dbReference>
<protein>
    <recommendedName>
        <fullName evidence="4">YEATS domain-containing protein</fullName>
    </recommendedName>
</protein>
<keyword evidence="1 2" id="KW-0539">Nucleus</keyword>
<dbReference type="EMBL" id="MBFR01000131">
    <property type="protein sequence ID" value="PVU93352.1"/>
    <property type="molecule type" value="Genomic_DNA"/>
</dbReference>
<comment type="caution">
    <text evidence="5">The sequence shown here is derived from an EMBL/GenBank/DDBJ whole genome shotgun (WGS) entry which is preliminary data.</text>
</comment>
<accession>A0A2T9YLZ8</accession>
<proteinExistence type="predicted"/>
<dbReference type="InterPro" id="IPR055129">
    <property type="entry name" value="YEATS_dom"/>
</dbReference>
<keyword evidence="3" id="KW-0175">Coiled coil</keyword>
<sequence>MLKLYPSEKQLESWKKDRKVHNIFYDELIFSDPTEEFYEILLKNKNPGILENIGPEYPFSLELEQRDATILDEAIEKTKTQQKEYTLQLESMEKNIAILKNEIATLENKFL</sequence>
<dbReference type="STRING" id="133385.A0A2T9YLZ8"/>
<comment type="subcellular location">
    <subcellularLocation>
        <location evidence="2">Nucleus</location>
    </subcellularLocation>
</comment>
<feature type="coiled-coil region" evidence="3">
    <location>
        <begin position="75"/>
        <end position="109"/>
    </location>
</feature>
<name>A0A2T9YLZ8_9FUNG</name>
<evidence type="ECO:0000313" key="5">
    <source>
        <dbReference type="EMBL" id="PVU93352.1"/>
    </source>
</evidence>
<dbReference type="Proteomes" id="UP000245383">
    <property type="component" value="Unassembled WGS sequence"/>
</dbReference>
<evidence type="ECO:0000256" key="1">
    <source>
        <dbReference type="ARBA" id="ARBA00023242"/>
    </source>
</evidence>
<dbReference type="Gene3D" id="2.60.40.1970">
    <property type="entry name" value="YEATS domain"/>
    <property type="match status" value="1"/>
</dbReference>
<evidence type="ECO:0000313" key="6">
    <source>
        <dbReference type="Proteomes" id="UP000245383"/>
    </source>
</evidence>
<gene>
    <name evidence="5" type="ORF">BB561_003339</name>
</gene>
<keyword evidence="6" id="KW-1185">Reference proteome</keyword>